<dbReference type="EMBL" id="JACJQY010000023">
    <property type="protein sequence ID" value="MBD2318055.1"/>
    <property type="molecule type" value="Genomic_DNA"/>
</dbReference>
<comment type="caution">
    <text evidence="2">The sequence shown here is derived from an EMBL/GenBank/DDBJ whole genome shotgun (WGS) entry which is preliminary data.</text>
</comment>
<keyword evidence="1" id="KW-1133">Transmembrane helix</keyword>
<keyword evidence="3" id="KW-1185">Reference proteome</keyword>
<gene>
    <name evidence="2" type="ORF">H6G05_14520</name>
</gene>
<evidence type="ECO:0000313" key="2">
    <source>
        <dbReference type="EMBL" id="MBD2318055.1"/>
    </source>
</evidence>
<keyword evidence="1" id="KW-0812">Transmembrane</keyword>
<reference evidence="2 3" key="1">
    <citation type="journal article" date="2020" name="ISME J.">
        <title>Comparative genomics reveals insights into cyanobacterial evolution and habitat adaptation.</title>
        <authorList>
            <person name="Chen M.Y."/>
            <person name="Teng W.K."/>
            <person name="Zhao L."/>
            <person name="Hu C.X."/>
            <person name="Zhou Y.K."/>
            <person name="Han B.P."/>
            <person name="Song L.R."/>
            <person name="Shu W.S."/>
        </authorList>
    </citation>
    <scope>NUCLEOTIDE SEQUENCE [LARGE SCALE GENOMIC DNA]</scope>
    <source>
        <strain evidence="2 3">FACHB-1050</strain>
    </source>
</reference>
<accession>A0ABR8CCN1</accession>
<dbReference type="Proteomes" id="UP000618445">
    <property type="component" value="Unassembled WGS sequence"/>
</dbReference>
<protein>
    <submittedName>
        <fullName evidence="2">Uncharacterized protein</fullName>
    </submittedName>
</protein>
<sequence>MESPKLIISGLNSLDEEELREVLGEEVEFEEPKVPEGSLAEPATIAAIVTLGSLAITALAIYLSKSRRRYILERKIRIIHPDGRIEEHILNIQANSEDEANAQILAELSKFLLPSS</sequence>
<evidence type="ECO:0000256" key="1">
    <source>
        <dbReference type="SAM" id="Phobius"/>
    </source>
</evidence>
<evidence type="ECO:0000313" key="3">
    <source>
        <dbReference type="Proteomes" id="UP000618445"/>
    </source>
</evidence>
<dbReference type="RefSeq" id="WP_190578854.1">
    <property type="nucleotide sequence ID" value="NZ_CAWPQU010000016.1"/>
</dbReference>
<feature type="transmembrane region" description="Helical" evidence="1">
    <location>
        <begin position="43"/>
        <end position="64"/>
    </location>
</feature>
<organism evidence="2 3">
    <name type="scientific">Phormidium tenue FACHB-1050</name>
    <dbReference type="NCBI Taxonomy" id="2692857"/>
    <lineage>
        <taxon>Bacteria</taxon>
        <taxon>Bacillati</taxon>
        <taxon>Cyanobacteriota</taxon>
        <taxon>Cyanophyceae</taxon>
        <taxon>Oscillatoriophycideae</taxon>
        <taxon>Oscillatoriales</taxon>
        <taxon>Oscillatoriaceae</taxon>
        <taxon>Phormidium</taxon>
    </lineage>
</organism>
<name>A0ABR8CCN1_9CYAN</name>
<keyword evidence="1" id="KW-0472">Membrane</keyword>
<proteinExistence type="predicted"/>